<gene>
    <name evidence="8" type="ORF">LEMA_P110340.1</name>
</gene>
<evidence type="ECO:0000259" key="7">
    <source>
        <dbReference type="Pfam" id="PF20684"/>
    </source>
</evidence>
<accession>E4ZXM0</accession>
<keyword evidence="2 6" id="KW-0812">Transmembrane</keyword>
<dbReference type="eggNOG" id="ENOG502RUUF">
    <property type="taxonomic scope" value="Eukaryota"/>
</dbReference>
<feature type="transmembrane region" description="Helical" evidence="6">
    <location>
        <begin position="56"/>
        <end position="79"/>
    </location>
</feature>
<proteinExistence type="inferred from homology"/>
<organism evidence="9">
    <name type="scientific">Leptosphaeria maculans (strain JN3 / isolate v23.1.3 / race Av1-4-5-6-7-8)</name>
    <name type="common">Blackleg fungus</name>
    <name type="synonym">Phoma lingam</name>
    <dbReference type="NCBI Taxonomy" id="985895"/>
    <lineage>
        <taxon>Eukaryota</taxon>
        <taxon>Fungi</taxon>
        <taxon>Dikarya</taxon>
        <taxon>Ascomycota</taxon>
        <taxon>Pezizomycotina</taxon>
        <taxon>Dothideomycetes</taxon>
        <taxon>Pleosporomycetidae</taxon>
        <taxon>Pleosporales</taxon>
        <taxon>Pleosporineae</taxon>
        <taxon>Leptosphaeriaceae</taxon>
        <taxon>Plenodomus</taxon>
        <taxon>Plenodomus lingam/Leptosphaeria maculans species complex</taxon>
    </lineage>
</organism>
<reference evidence="9" key="1">
    <citation type="journal article" date="2011" name="Nat. Commun.">
        <title>Effector diversification within compartments of the Leptosphaeria maculans genome affected by Repeat-Induced Point mutations.</title>
        <authorList>
            <person name="Rouxel T."/>
            <person name="Grandaubert J."/>
            <person name="Hane J.K."/>
            <person name="Hoede C."/>
            <person name="van de Wouw A.P."/>
            <person name="Couloux A."/>
            <person name="Dominguez V."/>
            <person name="Anthouard V."/>
            <person name="Bally P."/>
            <person name="Bourras S."/>
            <person name="Cozijnsen A.J."/>
            <person name="Ciuffetti L.M."/>
            <person name="Degrave A."/>
            <person name="Dilmaghani A."/>
            <person name="Duret L."/>
            <person name="Fudal I."/>
            <person name="Goodwin S.B."/>
            <person name="Gout L."/>
            <person name="Glaser N."/>
            <person name="Linglin J."/>
            <person name="Kema G.H.J."/>
            <person name="Lapalu N."/>
            <person name="Lawrence C.B."/>
            <person name="May K."/>
            <person name="Meyer M."/>
            <person name="Ollivier B."/>
            <person name="Poulain J."/>
            <person name="Schoch C.L."/>
            <person name="Simon A."/>
            <person name="Spatafora J.W."/>
            <person name="Stachowiak A."/>
            <person name="Turgeon B.G."/>
            <person name="Tyler B.M."/>
            <person name="Vincent D."/>
            <person name="Weissenbach J."/>
            <person name="Amselem J."/>
            <person name="Quesneville H."/>
            <person name="Oliver R.P."/>
            <person name="Wincker P."/>
            <person name="Balesdent M.-H."/>
            <person name="Howlett B.J."/>
        </authorList>
    </citation>
    <scope>NUCLEOTIDE SEQUENCE [LARGE SCALE GENOMIC DNA]</scope>
    <source>
        <strain evidence="9">JN3 / isolate v23.1.3 / race Av1-4-5-6-7-8</strain>
    </source>
</reference>
<evidence type="ECO:0000256" key="6">
    <source>
        <dbReference type="SAM" id="Phobius"/>
    </source>
</evidence>
<feature type="transmembrane region" description="Helical" evidence="6">
    <location>
        <begin position="191"/>
        <end position="216"/>
    </location>
</feature>
<dbReference type="EMBL" id="FP929128">
    <property type="protein sequence ID" value="CBX96115.1"/>
    <property type="molecule type" value="Genomic_DNA"/>
</dbReference>
<name>E4ZXM0_LEPMJ</name>
<dbReference type="VEuPathDB" id="FungiDB:LEMA_P110340.1"/>
<feature type="transmembrane region" description="Helical" evidence="6">
    <location>
        <begin position="228"/>
        <end position="248"/>
    </location>
</feature>
<feature type="domain" description="Rhodopsin" evidence="7">
    <location>
        <begin position="41"/>
        <end position="282"/>
    </location>
</feature>
<comment type="similarity">
    <text evidence="5">Belongs to the SAT4 family.</text>
</comment>
<dbReference type="InParanoid" id="E4ZXM0"/>
<keyword evidence="9" id="KW-1185">Reference proteome</keyword>
<dbReference type="HOGENOM" id="CLU_801953_0_0_1"/>
<protein>
    <recommendedName>
        <fullName evidence="7">Rhodopsin domain-containing protein</fullName>
    </recommendedName>
</protein>
<evidence type="ECO:0000256" key="4">
    <source>
        <dbReference type="ARBA" id="ARBA00023136"/>
    </source>
</evidence>
<sequence length="351" mass="40047">MARKREGVRLLSWIGADAYWLYGRLSMWVCLMLSVALIFIRQVLRRVRGQSVTRGDYWCLSAAIFILGRLLANHFLLLYGSTRVISLEDRSLLLQDAYSKKASKIITGSKLVLVTRSLLMCVLWSLKMAVLDLLGRLIMKMPYERKILYVFWTVLGVTFVVSITTVFVECHPFQRHWQIFPDPGECVVGNIWLFTYEICNIITDVILMAVPCSLILFVKIPAMQRLRILFLFSIGLFLIAISILRIIQGKNSRAQRAHTLWASLEILFAVIVAVTPTIYALAQNRNENDTYTKSHMNTKNTVRTYAVGEDGSEGYATRVWTELNDTASRTDNTSIEGILVETRYETLGTKI</sequence>
<comment type="subcellular location">
    <subcellularLocation>
        <location evidence="1">Membrane</location>
        <topology evidence="1">Multi-pass membrane protein</topology>
    </subcellularLocation>
</comment>
<keyword evidence="3 6" id="KW-1133">Transmembrane helix</keyword>
<evidence type="ECO:0000313" key="8">
    <source>
        <dbReference type="EMBL" id="CBX96115.1"/>
    </source>
</evidence>
<evidence type="ECO:0000256" key="1">
    <source>
        <dbReference type="ARBA" id="ARBA00004141"/>
    </source>
</evidence>
<evidence type="ECO:0000256" key="5">
    <source>
        <dbReference type="ARBA" id="ARBA00038359"/>
    </source>
</evidence>
<feature type="transmembrane region" description="Helical" evidence="6">
    <location>
        <begin position="20"/>
        <end position="44"/>
    </location>
</feature>
<dbReference type="InterPro" id="IPR049326">
    <property type="entry name" value="Rhodopsin_dom_fungi"/>
</dbReference>
<dbReference type="PANTHER" id="PTHR33048:SF166">
    <property type="entry name" value="PTH11-LIKE INTEGRAL MEMBRANE PROTEIN"/>
    <property type="match status" value="1"/>
</dbReference>
<evidence type="ECO:0000313" key="9">
    <source>
        <dbReference type="Proteomes" id="UP000002668"/>
    </source>
</evidence>
<dbReference type="Proteomes" id="UP000002668">
    <property type="component" value="Genome"/>
</dbReference>
<evidence type="ECO:0000256" key="2">
    <source>
        <dbReference type="ARBA" id="ARBA00022692"/>
    </source>
</evidence>
<dbReference type="GeneID" id="13289774"/>
<keyword evidence="4 6" id="KW-0472">Membrane</keyword>
<dbReference type="GO" id="GO:0016020">
    <property type="term" value="C:membrane"/>
    <property type="evidence" value="ECO:0007669"/>
    <property type="project" value="UniProtKB-SubCell"/>
</dbReference>
<dbReference type="Pfam" id="PF20684">
    <property type="entry name" value="Fung_rhodopsin"/>
    <property type="match status" value="1"/>
</dbReference>
<dbReference type="InterPro" id="IPR052337">
    <property type="entry name" value="SAT4-like"/>
</dbReference>
<dbReference type="PANTHER" id="PTHR33048">
    <property type="entry name" value="PTH11-LIKE INTEGRAL MEMBRANE PROTEIN (AFU_ORTHOLOGUE AFUA_5G11245)"/>
    <property type="match status" value="1"/>
</dbReference>
<dbReference type="OrthoDB" id="2988756at2759"/>
<dbReference type="AlphaFoldDB" id="E4ZXM0"/>
<evidence type="ECO:0000256" key="3">
    <source>
        <dbReference type="ARBA" id="ARBA00022989"/>
    </source>
</evidence>
<dbReference type="OMA" id="IWGTNNM"/>
<feature type="transmembrane region" description="Helical" evidence="6">
    <location>
        <begin position="147"/>
        <end position="168"/>
    </location>
</feature>
<feature type="transmembrane region" description="Helical" evidence="6">
    <location>
        <begin position="260"/>
        <end position="282"/>
    </location>
</feature>